<evidence type="ECO:0000256" key="7">
    <source>
        <dbReference type="ARBA" id="ARBA00023136"/>
    </source>
</evidence>
<feature type="transmembrane region" description="Helical" evidence="8">
    <location>
        <begin position="184"/>
        <end position="217"/>
    </location>
</feature>
<gene>
    <name evidence="9" type="primary">ygaZ</name>
    <name evidence="9" type="ORF">DSM106044_00179</name>
</gene>
<proteinExistence type="inferred from homology"/>
<evidence type="ECO:0000313" key="10">
    <source>
        <dbReference type="Proteomes" id="UP000306509"/>
    </source>
</evidence>
<evidence type="ECO:0000256" key="5">
    <source>
        <dbReference type="ARBA" id="ARBA00022692"/>
    </source>
</evidence>
<dbReference type="InterPro" id="IPR011606">
    <property type="entry name" value="Brnchd-chn_aa_trnsp_permease"/>
</dbReference>
<dbReference type="PANTHER" id="PTHR34979:SF1">
    <property type="entry name" value="INNER MEMBRANE PROTEIN YGAZ"/>
    <property type="match status" value="1"/>
</dbReference>
<reference evidence="9 10" key="1">
    <citation type="journal article" date="2019" name="Anaerobe">
        <title>Detection of Robinsoniella peoriensis in multiple bone samples of a trauma patient.</title>
        <authorList>
            <person name="Schrottner P."/>
            <person name="Hartwich K."/>
            <person name="Bunk B."/>
            <person name="Schober I."/>
            <person name="Helbig S."/>
            <person name="Rudolph W.W."/>
            <person name="Gunzer F."/>
        </authorList>
    </citation>
    <scope>NUCLEOTIDE SEQUENCE [LARGE SCALE GENOMIC DNA]</scope>
    <source>
        <strain evidence="9 10">DSM 106044</strain>
    </source>
</reference>
<evidence type="ECO:0000256" key="8">
    <source>
        <dbReference type="SAM" id="Phobius"/>
    </source>
</evidence>
<keyword evidence="6 8" id="KW-1133">Transmembrane helix</keyword>
<evidence type="ECO:0000256" key="6">
    <source>
        <dbReference type="ARBA" id="ARBA00022989"/>
    </source>
</evidence>
<comment type="similarity">
    <text evidence="2">Belongs to the AzlC family.</text>
</comment>
<keyword evidence="10" id="KW-1185">Reference proteome</keyword>
<protein>
    <submittedName>
        <fullName evidence="9">Inner membrane protein YgaZ</fullName>
    </submittedName>
</protein>
<evidence type="ECO:0000256" key="3">
    <source>
        <dbReference type="ARBA" id="ARBA00022448"/>
    </source>
</evidence>
<accession>A0A4U8QCQ9</accession>
<feature type="transmembrane region" description="Helical" evidence="8">
    <location>
        <begin position="65"/>
        <end position="83"/>
    </location>
</feature>
<comment type="subcellular location">
    <subcellularLocation>
        <location evidence="1">Cell membrane</location>
        <topology evidence="1">Multi-pass membrane protein</topology>
    </subcellularLocation>
</comment>
<evidence type="ECO:0000256" key="4">
    <source>
        <dbReference type="ARBA" id="ARBA00022475"/>
    </source>
</evidence>
<evidence type="ECO:0000256" key="2">
    <source>
        <dbReference type="ARBA" id="ARBA00010735"/>
    </source>
</evidence>
<dbReference type="GO" id="GO:1903785">
    <property type="term" value="P:L-valine transmembrane transport"/>
    <property type="evidence" value="ECO:0007669"/>
    <property type="project" value="TreeGrafter"/>
</dbReference>
<feature type="transmembrane region" description="Helical" evidence="8">
    <location>
        <begin position="127"/>
        <end position="153"/>
    </location>
</feature>
<sequence>MRRKALKAAFPLTLPIMAGYLFLGLGFGILLESKGFSFIWAFFMSIIIYAGSMQYVAIELLAGGVTFLYTAFMTVMIQIRHLFYGLSLIDKYRFVGRKKPLLIHELTDETYSLICSAVPPKGVNAEWFYLFISVLDHCYWIIGCTLGAVLGSLIDFNTKGIDFVMTALFIVIFTEQWLTSKDHIPALIGLVCSVICLILFGSGNFIIPSMISISVLLTVFRKQLEKRGDLSNENS</sequence>
<keyword evidence="4" id="KW-1003">Cell membrane</keyword>
<dbReference type="GO" id="GO:0005886">
    <property type="term" value="C:plasma membrane"/>
    <property type="evidence" value="ECO:0007669"/>
    <property type="project" value="UniProtKB-SubCell"/>
</dbReference>
<dbReference type="RefSeq" id="WP_070042438.1">
    <property type="nucleotide sequence ID" value="NZ_CABMJZ010000115.1"/>
</dbReference>
<keyword evidence="5 8" id="KW-0812">Transmembrane</keyword>
<feature type="transmembrane region" description="Helical" evidence="8">
    <location>
        <begin position="12"/>
        <end position="31"/>
    </location>
</feature>
<organism evidence="9 10">
    <name type="scientific">Robinsoniella peoriensis</name>
    <dbReference type="NCBI Taxonomy" id="180332"/>
    <lineage>
        <taxon>Bacteria</taxon>
        <taxon>Bacillati</taxon>
        <taxon>Bacillota</taxon>
        <taxon>Clostridia</taxon>
        <taxon>Lachnospirales</taxon>
        <taxon>Lachnospiraceae</taxon>
        <taxon>Robinsoniella</taxon>
    </lineage>
</organism>
<keyword evidence="7 8" id="KW-0472">Membrane</keyword>
<dbReference type="AlphaFoldDB" id="A0A4U8QCQ9"/>
<dbReference type="Pfam" id="PF03591">
    <property type="entry name" value="AzlC"/>
    <property type="match status" value="1"/>
</dbReference>
<feature type="transmembrane region" description="Helical" evidence="8">
    <location>
        <begin position="160"/>
        <end position="178"/>
    </location>
</feature>
<evidence type="ECO:0000256" key="1">
    <source>
        <dbReference type="ARBA" id="ARBA00004651"/>
    </source>
</evidence>
<keyword evidence="3" id="KW-0813">Transport</keyword>
<dbReference type="Proteomes" id="UP000306509">
    <property type="component" value="Unassembled WGS sequence"/>
</dbReference>
<dbReference type="OrthoDB" id="3181706at2"/>
<feature type="transmembrane region" description="Helical" evidence="8">
    <location>
        <begin position="37"/>
        <end position="58"/>
    </location>
</feature>
<dbReference type="EMBL" id="QGQD01000005">
    <property type="protein sequence ID" value="TLD02892.1"/>
    <property type="molecule type" value="Genomic_DNA"/>
</dbReference>
<name>A0A4U8QCQ9_9FIRM</name>
<evidence type="ECO:0000313" key="9">
    <source>
        <dbReference type="EMBL" id="TLD02892.1"/>
    </source>
</evidence>
<comment type="caution">
    <text evidence="9">The sequence shown here is derived from an EMBL/GenBank/DDBJ whole genome shotgun (WGS) entry which is preliminary data.</text>
</comment>
<dbReference type="PANTHER" id="PTHR34979">
    <property type="entry name" value="INNER MEMBRANE PROTEIN YGAZ"/>
    <property type="match status" value="1"/>
</dbReference>